<keyword evidence="2" id="KW-0732">Signal</keyword>
<feature type="compositionally biased region" description="Low complexity" evidence="1">
    <location>
        <begin position="382"/>
        <end position="406"/>
    </location>
</feature>
<organism evidence="3">
    <name type="scientific">Notodromas monacha</name>
    <dbReference type="NCBI Taxonomy" id="399045"/>
    <lineage>
        <taxon>Eukaryota</taxon>
        <taxon>Metazoa</taxon>
        <taxon>Ecdysozoa</taxon>
        <taxon>Arthropoda</taxon>
        <taxon>Crustacea</taxon>
        <taxon>Oligostraca</taxon>
        <taxon>Ostracoda</taxon>
        <taxon>Podocopa</taxon>
        <taxon>Podocopida</taxon>
        <taxon>Cypridocopina</taxon>
        <taxon>Cypridoidea</taxon>
        <taxon>Cyprididae</taxon>
        <taxon>Notodromas</taxon>
    </lineage>
</organism>
<dbReference type="EMBL" id="OA882958">
    <property type="protein sequence ID" value="CAD7277485.1"/>
    <property type="molecule type" value="Genomic_DNA"/>
</dbReference>
<proteinExistence type="predicted"/>
<dbReference type="EMBL" id="CAJPEX010000921">
    <property type="protein sequence ID" value="CAG0917637.1"/>
    <property type="molecule type" value="Genomic_DNA"/>
</dbReference>
<keyword evidence="4" id="KW-1185">Reference proteome</keyword>
<name>A0A7R9BLE7_9CRUS</name>
<feature type="signal peptide" evidence="2">
    <location>
        <begin position="1"/>
        <end position="24"/>
    </location>
</feature>
<feature type="chain" id="PRO_5036210176" evidence="2">
    <location>
        <begin position="25"/>
        <end position="717"/>
    </location>
</feature>
<feature type="compositionally biased region" description="Basic residues" evidence="1">
    <location>
        <begin position="500"/>
        <end position="515"/>
    </location>
</feature>
<reference evidence="3" key="1">
    <citation type="submission" date="2020-11" db="EMBL/GenBank/DDBJ databases">
        <authorList>
            <person name="Tran Van P."/>
        </authorList>
    </citation>
    <scope>NUCLEOTIDE SEQUENCE</scope>
</reference>
<feature type="region of interest" description="Disordered" evidence="1">
    <location>
        <begin position="223"/>
        <end position="269"/>
    </location>
</feature>
<sequence>MSPSVPWFPVVLVSLLQVLPETLAKDSLPKSNVLSPAVLRLAPVKEDMGKADSNKDPENMDDDAFLRALHEKIDRWEGKKRKMSPSTAVDGRLSLVEYLDSKQRGTTGTVAVVDNVKDILSMMKRNRLKNAPSSHLAKAGNRSESTVMSVRKAEDAFFDDGFSPPEPPVIGRKAVLQQIAEKKYSLDLTTKAPVETKPTTVRRTTKHSVLTVWEDQLDEDYSEEASYSRENEKPHVLSKRSPTDGVVTSIRPEEKWPESPPTLKYEGVSEGPRRDQQLLNVNNHNPGDGFPKGGTPSRPVVSVPIDKWYFELANNDNAVVIPGTTQVDFSVATDDIPVTRCQRHLREDTKPSLTLPGSPMNSQPWRTRILHQRQTEEKDNKTLTTTTTTSLSLAPSSSVAPTAVSSTKNDSILEMKPVLPAVMMRKPNLPVPVRFISTTSVVVDSAAAGLPIAINKEETGSSTVTTRRTPAAVNQKELGRIVSVLRRNERIQKLLRRAKAKLAKRRQQPQKKERKGRVDDVQAGLQVPRQAMAGSSLDPAVLASSSQQFPVGGFNSAPALVQVPRPAAVAAPSARFPPSLSFPGTRPDIAGVGQQLIPPHNKMLVSSPAAEAARASTEEALQKTVAKLGKQMSELTAATSDEGLKKLQSSDTPNGTRTPFALLRDIVGPAGDNGLQKPDEGLPLWRARSNHAALFKDISDSAHEATNKVHEGKNKTG</sequence>
<gene>
    <name evidence="3" type="ORF">NMOB1V02_LOCUS5217</name>
</gene>
<evidence type="ECO:0000256" key="1">
    <source>
        <dbReference type="SAM" id="MobiDB-lite"/>
    </source>
</evidence>
<dbReference type="AlphaFoldDB" id="A0A7R9BLE7"/>
<accession>A0A7R9BLE7</accession>
<protein>
    <submittedName>
        <fullName evidence="3">Uncharacterized protein</fullName>
    </submittedName>
</protein>
<evidence type="ECO:0000256" key="2">
    <source>
        <dbReference type="SAM" id="SignalP"/>
    </source>
</evidence>
<feature type="region of interest" description="Disordered" evidence="1">
    <location>
        <begin position="500"/>
        <end position="521"/>
    </location>
</feature>
<feature type="compositionally biased region" description="Basic and acidic residues" evidence="1">
    <location>
        <begin position="226"/>
        <end position="235"/>
    </location>
</feature>
<evidence type="ECO:0000313" key="4">
    <source>
        <dbReference type="Proteomes" id="UP000678499"/>
    </source>
</evidence>
<dbReference type="Proteomes" id="UP000678499">
    <property type="component" value="Unassembled WGS sequence"/>
</dbReference>
<evidence type="ECO:0000313" key="3">
    <source>
        <dbReference type="EMBL" id="CAD7277485.1"/>
    </source>
</evidence>
<feature type="region of interest" description="Disordered" evidence="1">
    <location>
        <begin position="372"/>
        <end position="406"/>
    </location>
</feature>